<dbReference type="EMBL" id="CCNE01000012">
    <property type="protein sequence ID" value="CDX54604.1"/>
    <property type="molecule type" value="Genomic_DNA"/>
</dbReference>
<gene>
    <name evidence="1" type="ORF">MPL3365_20080</name>
</gene>
<protein>
    <submittedName>
        <fullName evidence="1">Uncharacterized protein</fullName>
    </submittedName>
</protein>
<organism evidence="1 2">
    <name type="scientific">Mesorhizobium plurifarium</name>
    <dbReference type="NCBI Taxonomy" id="69974"/>
    <lineage>
        <taxon>Bacteria</taxon>
        <taxon>Pseudomonadati</taxon>
        <taxon>Pseudomonadota</taxon>
        <taxon>Alphaproteobacteria</taxon>
        <taxon>Hyphomicrobiales</taxon>
        <taxon>Phyllobacteriaceae</taxon>
        <taxon>Mesorhizobium</taxon>
    </lineage>
</organism>
<accession>A0A090G889</accession>
<sequence length="74" mass="7903">MQVGRLSISAGRAKCRTPPAARTEAADDLLHPARSPIPLADPVIRRYGSRHEHAFKQDHLVVGLLTAACSCACA</sequence>
<dbReference type="AlphaFoldDB" id="A0A090G889"/>
<dbReference type="Proteomes" id="UP000046122">
    <property type="component" value="Unassembled WGS sequence"/>
</dbReference>
<proteinExistence type="predicted"/>
<name>A0A090G889_MESPL</name>
<evidence type="ECO:0000313" key="2">
    <source>
        <dbReference type="Proteomes" id="UP000046122"/>
    </source>
</evidence>
<evidence type="ECO:0000313" key="1">
    <source>
        <dbReference type="EMBL" id="CDX54604.1"/>
    </source>
</evidence>
<reference evidence="1 2" key="1">
    <citation type="submission" date="2014-08" db="EMBL/GenBank/DDBJ databases">
        <authorList>
            <person name="Moulin Lionel"/>
        </authorList>
    </citation>
    <scope>NUCLEOTIDE SEQUENCE [LARGE SCALE GENOMIC DNA]</scope>
</reference>